<accession>A0A517N313</accession>
<dbReference type="AlphaFoldDB" id="A0A517N313"/>
<evidence type="ECO:0000313" key="1">
    <source>
        <dbReference type="EMBL" id="QDT01527.1"/>
    </source>
</evidence>
<evidence type="ECO:0000313" key="2">
    <source>
        <dbReference type="Proteomes" id="UP000319852"/>
    </source>
</evidence>
<gene>
    <name evidence="1" type="ORF">HG15A2_48690</name>
</gene>
<organism evidence="1 2">
    <name type="scientific">Adhaeretor mobilis</name>
    <dbReference type="NCBI Taxonomy" id="1930276"/>
    <lineage>
        <taxon>Bacteria</taxon>
        <taxon>Pseudomonadati</taxon>
        <taxon>Planctomycetota</taxon>
        <taxon>Planctomycetia</taxon>
        <taxon>Pirellulales</taxon>
        <taxon>Lacipirellulaceae</taxon>
        <taxon>Adhaeretor</taxon>
    </lineage>
</organism>
<dbReference type="Proteomes" id="UP000319852">
    <property type="component" value="Chromosome"/>
</dbReference>
<sequence>MPNRGFYGVSELSSTVGVGDFHEFFHHHAPEASAPGYSHHLPWIANPDAYAADSLTRAPTSVTHRFLGRDDRIGDIHQFPPLFAGKLLQAAEGVSLVELALTHENALGPLNDFTVGQSLP</sequence>
<proteinExistence type="predicted"/>
<protein>
    <submittedName>
        <fullName evidence="1">Uncharacterized protein</fullName>
    </submittedName>
</protein>
<name>A0A517N313_9BACT</name>
<dbReference type="EMBL" id="CP036263">
    <property type="protein sequence ID" value="QDT01527.1"/>
    <property type="molecule type" value="Genomic_DNA"/>
</dbReference>
<dbReference type="KEGG" id="amob:HG15A2_48690"/>
<keyword evidence="2" id="KW-1185">Reference proteome</keyword>
<reference evidence="1 2" key="1">
    <citation type="submission" date="2019-02" db="EMBL/GenBank/DDBJ databases">
        <title>Deep-cultivation of Planctomycetes and their phenomic and genomic characterization uncovers novel biology.</title>
        <authorList>
            <person name="Wiegand S."/>
            <person name="Jogler M."/>
            <person name="Boedeker C."/>
            <person name="Pinto D."/>
            <person name="Vollmers J."/>
            <person name="Rivas-Marin E."/>
            <person name="Kohn T."/>
            <person name="Peeters S.H."/>
            <person name="Heuer A."/>
            <person name="Rast P."/>
            <person name="Oberbeckmann S."/>
            <person name="Bunk B."/>
            <person name="Jeske O."/>
            <person name="Meyerdierks A."/>
            <person name="Storesund J.E."/>
            <person name="Kallscheuer N."/>
            <person name="Luecker S."/>
            <person name="Lage O.M."/>
            <person name="Pohl T."/>
            <person name="Merkel B.J."/>
            <person name="Hornburger P."/>
            <person name="Mueller R.-W."/>
            <person name="Bruemmer F."/>
            <person name="Labrenz M."/>
            <person name="Spormann A.M."/>
            <person name="Op den Camp H."/>
            <person name="Overmann J."/>
            <person name="Amann R."/>
            <person name="Jetten M.S.M."/>
            <person name="Mascher T."/>
            <person name="Medema M.H."/>
            <person name="Devos D.P."/>
            <person name="Kaster A.-K."/>
            <person name="Ovreas L."/>
            <person name="Rohde M."/>
            <person name="Galperin M.Y."/>
            <person name="Jogler C."/>
        </authorList>
    </citation>
    <scope>NUCLEOTIDE SEQUENCE [LARGE SCALE GENOMIC DNA]</scope>
    <source>
        <strain evidence="1 2">HG15A2</strain>
    </source>
</reference>